<gene>
    <name evidence="1" type="ORF">QO011_004347</name>
</gene>
<keyword evidence="2" id="KW-1185">Reference proteome</keyword>
<organism evidence="1 2">
    <name type="scientific">Labrys wisconsinensis</name>
    <dbReference type="NCBI Taxonomy" id="425677"/>
    <lineage>
        <taxon>Bacteria</taxon>
        <taxon>Pseudomonadati</taxon>
        <taxon>Pseudomonadota</taxon>
        <taxon>Alphaproteobacteria</taxon>
        <taxon>Hyphomicrobiales</taxon>
        <taxon>Xanthobacteraceae</taxon>
        <taxon>Labrys</taxon>
    </lineage>
</organism>
<evidence type="ECO:0000313" key="1">
    <source>
        <dbReference type="EMBL" id="MDQ0471324.1"/>
    </source>
</evidence>
<name>A0ABU0JAN4_9HYPH</name>
<dbReference type="RefSeq" id="WP_307276237.1">
    <property type="nucleotide sequence ID" value="NZ_JAUSVX010000008.1"/>
</dbReference>
<accession>A0ABU0JAN4</accession>
<comment type="caution">
    <text evidence="1">The sequence shown here is derived from an EMBL/GenBank/DDBJ whole genome shotgun (WGS) entry which is preliminary data.</text>
</comment>
<evidence type="ECO:0000313" key="2">
    <source>
        <dbReference type="Proteomes" id="UP001242480"/>
    </source>
</evidence>
<reference evidence="1 2" key="1">
    <citation type="submission" date="2023-07" db="EMBL/GenBank/DDBJ databases">
        <title>Genomic Encyclopedia of Type Strains, Phase IV (KMG-IV): sequencing the most valuable type-strain genomes for metagenomic binning, comparative biology and taxonomic classification.</title>
        <authorList>
            <person name="Goeker M."/>
        </authorList>
    </citation>
    <scope>NUCLEOTIDE SEQUENCE [LARGE SCALE GENOMIC DNA]</scope>
    <source>
        <strain evidence="1 2">DSM 19619</strain>
    </source>
</reference>
<dbReference type="Proteomes" id="UP001242480">
    <property type="component" value="Unassembled WGS sequence"/>
</dbReference>
<dbReference type="EMBL" id="JAUSVX010000008">
    <property type="protein sequence ID" value="MDQ0471324.1"/>
    <property type="molecule type" value="Genomic_DNA"/>
</dbReference>
<sequence length="130" mass="14293">MCWALAACLSASPSQGATFLRCDVTRTVNQSGRSVTAEKIDIYKIAGSDIKWWSFENKKWIDLCATDENTCAVDRNSYRHDYTRSDGSAKMSLVIRSDTGDLIENVIDTGPSAMSWSKKGKCAPTTDPSN</sequence>
<proteinExistence type="predicted"/>
<protein>
    <submittedName>
        <fullName evidence="1">Uncharacterized protein</fullName>
    </submittedName>
</protein>